<dbReference type="EMBL" id="DF238840">
    <property type="protein sequence ID" value="GAF24858.1"/>
    <property type="molecule type" value="Genomic_DNA"/>
</dbReference>
<proteinExistence type="predicted"/>
<sequence>MAQHMEVNSCLFHNCTKGCQVTGEHSDATIRPERARARADEVSLMQSIAPELELR</sequence>
<dbReference type="Proteomes" id="UP000063718">
    <property type="component" value="Unassembled WGS sequence"/>
</dbReference>
<protein>
    <submittedName>
        <fullName evidence="1">Uncharacterized protein</fullName>
    </submittedName>
</protein>
<name>A0A0S6U799_NEOTH</name>
<reference evidence="1" key="1">
    <citation type="journal article" date="2014" name="Gene">
        <title>Genome-guided analysis of transformation efficiency and carbon dioxide assimilation by Moorella thermoacetica Y72.</title>
        <authorList>
            <person name="Tsukahara K."/>
            <person name="Kita A."/>
            <person name="Nakashimada Y."/>
            <person name="Hoshino T."/>
            <person name="Murakami K."/>
        </authorList>
    </citation>
    <scope>NUCLEOTIDE SEQUENCE [LARGE SCALE GENOMIC DNA]</scope>
    <source>
        <strain evidence="1">Y72</strain>
    </source>
</reference>
<organism evidence="1">
    <name type="scientific">Moorella thermoacetica Y72</name>
    <dbReference type="NCBI Taxonomy" id="1325331"/>
    <lineage>
        <taxon>Bacteria</taxon>
        <taxon>Bacillati</taxon>
        <taxon>Bacillota</taxon>
        <taxon>Clostridia</taxon>
        <taxon>Neomoorellales</taxon>
        <taxon>Neomoorellaceae</taxon>
        <taxon>Neomoorella</taxon>
    </lineage>
</organism>
<evidence type="ECO:0000313" key="1">
    <source>
        <dbReference type="EMBL" id="GAF24858.1"/>
    </source>
</evidence>
<gene>
    <name evidence="1" type="ORF">MTY_0186</name>
</gene>
<accession>A0A0S6U799</accession>
<dbReference type="AlphaFoldDB" id="A0A0S6U799"/>